<dbReference type="EMBL" id="MFBU01000009">
    <property type="protein sequence ID" value="OGE07154.1"/>
    <property type="molecule type" value="Genomic_DNA"/>
</dbReference>
<dbReference type="InterPro" id="IPR016032">
    <property type="entry name" value="Sig_transdc_resp-reg_C-effctor"/>
</dbReference>
<dbReference type="GO" id="GO:0006355">
    <property type="term" value="P:regulation of DNA-templated transcription"/>
    <property type="evidence" value="ECO:0007669"/>
    <property type="project" value="InterPro"/>
</dbReference>
<evidence type="ECO:0000259" key="3">
    <source>
        <dbReference type="PROSITE" id="PS51755"/>
    </source>
</evidence>
<dbReference type="InterPro" id="IPR036388">
    <property type="entry name" value="WH-like_DNA-bd_sf"/>
</dbReference>
<sequence length="438" mass="50725">MDSPIIEVKYPIKFREADAKVLGEHIRLRHNVDLVGVKRVGIGDFLNFFLYHKDIVKKYIEKDQKHLLIPIDLNDLVEIELFAFWILTLKRVVDFLEKVAIDQKIKKHANTLFLSAIQSQDLFLTIESLREVLSQIVKIGFFPTIFFLRFDRISNLATADFFANLQGLRESTGQKLCFIFTSFRSISRLSPQAFEEKLLSLFSHVMYLKPANEKDSKIILRQISKKYRIRTSGKTARSLIKISGGHAQYLYLSLIIFNQLSREMKVTVDNILSLILEDERISLQSEEIWESLTDVEEKIIADVAGGKKITSNDRKEAKYLWETGLVVDQGGLSVFSPLLASYMRENGREKQEESVELTRKENLLFSLLFENLGNLCEREKIVEVVWGEYEDLGVSDWTIDRLVARLRNKLNDQKSQFELLTVKTRGFKLVKAKYQQEG</sequence>
<dbReference type="STRING" id="1797731.A2W70_01815"/>
<feature type="DNA-binding region" description="OmpR/PhoB-type" evidence="2">
    <location>
        <begin position="330"/>
        <end position="431"/>
    </location>
</feature>
<dbReference type="AlphaFoldDB" id="A0A1F5HSM4"/>
<dbReference type="Pfam" id="PF00486">
    <property type="entry name" value="Trans_reg_C"/>
    <property type="match status" value="1"/>
</dbReference>
<evidence type="ECO:0000256" key="1">
    <source>
        <dbReference type="ARBA" id="ARBA00023125"/>
    </source>
</evidence>
<dbReference type="CDD" id="cd00383">
    <property type="entry name" value="trans_reg_C"/>
    <property type="match status" value="1"/>
</dbReference>
<protein>
    <recommendedName>
        <fullName evidence="3">OmpR/PhoB-type domain-containing protein</fullName>
    </recommendedName>
</protein>
<feature type="domain" description="OmpR/PhoB-type" evidence="3">
    <location>
        <begin position="330"/>
        <end position="431"/>
    </location>
</feature>
<proteinExistence type="predicted"/>
<evidence type="ECO:0000313" key="5">
    <source>
        <dbReference type="Proteomes" id="UP000177747"/>
    </source>
</evidence>
<comment type="caution">
    <text evidence="4">The sequence shown here is derived from an EMBL/GenBank/DDBJ whole genome shotgun (WGS) entry which is preliminary data.</text>
</comment>
<dbReference type="Gene3D" id="1.10.10.10">
    <property type="entry name" value="Winged helix-like DNA-binding domain superfamily/Winged helix DNA-binding domain"/>
    <property type="match status" value="1"/>
</dbReference>
<evidence type="ECO:0000313" key="4">
    <source>
        <dbReference type="EMBL" id="OGE07154.1"/>
    </source>
</evidence>
<keyword evidence="1 2" id="KW-0238">DNA-binding</keyword>
<evidence type="ECO:0000256" key="2">
    <source>
        <dbReference type="PROSITE-ProRule" id="PRU01091"/>
    </source>
</evidence>
<accession>A0A1F5HSM4</accession>
<dbReference type="Proteomes" id="UP000177747">
    <property type="component" value="Unassembled WGS sequence"/>
</dbReference>
<dbReference type="GO" id="GO:0000160">
    <property type="term" value="P:phosphorelay signal transduction system"/>
    <property type="evidence" value="ECO:0007669"/>
    <property type="project" value="InterPro"/>
</dbReference>
<dbReference type="SMART" id="SM00862">
    <property type="entry name" value="Trans_reg_C"/>
    <property type="match status" value="1"/>
</dbReference>
<gene>
    <name evidence="4" type="ORF">A2W70_01815</name>
</gene>
<dbReference type="PROSITE" id="PS51755">
    <property type="entry name" value="OMPR_PHOB"/>
    <property type="match status" value="1"/>
</dbReference>
<organism evidence="4 5">
    <name type="scientific">Candidatus Curtissbacteria bacterium RIFCSPLOWO2_02_41_11</name>
    <dbReference type="NCBI Taxonomy" id="1797731"/>
    <lineage>
        <taxon>Bacteria</taxon>
        <taxon>Candidatus Curtissiibacteriota</taxon>
    </lineage>
</organism>
<name>A0A1F5HSM4_9BACT</name>
<dbReference type="GO" id="GO:0003677">
    <property type="term" value="F:DNA binding"/>
    <property type="evidence" value="ECO:0007669"/>
    <property type="project" value="UniProtKB-UniRule"/>
</dbReference>
<dbReference type="SUPFAM" id="SSF46894">
    <property type="entry name" value="C-terminal effector domain of the bipartite response regulators"/>
    <property type="match status" value="1"/>
</dbReference>
<reference evidence="4 5" key="1">
    <citation type="journal article" date="2016" name="Nat. Commun.">
        <title>Thousands of microbial genomes shed light on interconnected biogeochemical processes in an aquifer system.</title>
        <authorList>
            <person name="Anantharaman K."/>
            <person name="Brown C.T."/>
            <person name="Hug L.A."/>
            <person name="Sharon I."/>
            <person name="Castelle C.J."/>
            <person name="Probst A.J."/>
            <person name="Thomas B.C."/>
            <person name="Singh A."/>
            <person name="Wilkins M.J."/>
            <person name="Karaoz U."/>
            <person name="Brodie E.L."/>
            <person name="Williams K.H."/>
            <person name="Hubbard S.S."/>
            <person name="Banfield J.F."/>
        </authorList>
    </citation>
    <scope>NUCLEOTIDE SEQUENCE [LARGE SCALE GENOMIC DNA]</scope>
</reference>
<dbReference type="InterPro" id="IPR001867">
    <property type="entry name" value="OmpR/PhoB-type_DNA-bd"/>
</dbReference>